<evidence type="ECO:0000313" key="5">
    <source>
        <dbReference type="EMBL" id="KAJ3207389.1"/>
    </source>
</evidence>
<protein>
    <recommendedName>
        <fullName evidence="4">SHSP domain-containing protein</fullName>
    </recommendedName>
</protein>
<evidence type="ECO:0000256" key="2">
    <source>
        <dbReference type="PROSITE-ProRule" id="PRU00285"/>
    </source>
</evidence>
<dbReference type="Gene3D" id="2.60.40.790">
    <property type="match status" value="1"/>
</dbReference>
<feature type="domain" description="SHSP" evidence="4">
    <location>
        <begin position="91"/>
        <end position="203"/>
    </location>
</feature>
<dbReference type="Proteomes" id="UP001211065">
    <property type="component" value="Unassembled WGS sequence"/>
</dbReference>
<evidence type="ECO:0000256" key="1">
    <source>
        <dbReference type="ARBA" id="ARBA00023016"/>
    </source>
</evidence>
<dbReference type="InterPro" id="IPR008978">
    <property type="entry name" value="HSP20-like_chaperone"/>
</dbReference>
<sequence length="203" mass="23361">MLVGSFQNEGIIEVCELRKESFRNKKKENSELKIEFVTQKNPINKNSQLKMSLIGYNPTNDFFNDPFFQDDFFNPYGNRNWQVGRRNWPRSATNQLSAPLDIWEEGDVIKGRIDVPGFSKDNVKAELINGNTLKISGERKEENVKENSDNYFSERKFGSFSRTVTLPSNVDESQLCAKLDNGVLQLEMKKAPSDKIRKSIKIN</sequence>
<comment type="similarity">
    <text evidence="2 3">Belongs to the small heat shock protein (HSP20) family.</text>
</comment>
<name>A0AAD5XST5_9FUNG</name>
<accession>A0AAD5XST5</accession>
<dbReference type="EMBL" id="JADGJW010001057">
    <property type="protein sequence ID" value="KAJ3207389.1"/>
    <property type="molecule type" value="Genomic_DNA"/>
</dbReference>
<dbReference type="CDD" id="cd06464">
    <property type="entry name" value="ACD_sHsps-like"/>
    <property type="match status" value="1"/>
</dbReference>
<dbReference type="AlphaFoldDB" id="A0AAD5XST5"/>
<dbReference type="InterPro" id="IPR002068">
    <property type="entry name" value="A-crystallin/Hsp20_dom"/>
</dbReference>
<dbReference type="PROSITE" id="PS01031">
    <property type="entry name" value="SHSP"/>
    <property type="match status" value="1"/>
</dbReference>
<evidence type="ECO:0000259" key="4">
    <source>
        <dbReference type="PROSITE" id="PS01031"/>
    </source>
</evidence>
<dbReference type="Pfam" id="PF00011">
    <property type="entry name" value="HSP20"/>
    <property type="match status" value="1"/>
</dbReference>
<organism evidence="5 6">
    <name type="scientific">Clydaea vesicula</name>
    <dbReference type="NCBI Taxonomy" id="447962"/>
    <lineage>
        <taxon>Eukaryota</taxon>
        <taxon>Fungi</taxon>
        <taxon>Fungi incertae sedis</taxon>
        <taxon>Chytridiomycota</taxon>
        <taxon>Chytridiomycota incertae sedis</taxon>
        <taxon>Chytridiomycetes</taxon>
        <taxon>Lobulomycetales</taxon>
        <taxon>Lobulomycetaceae</taxon>
        <taxon>Clydaea</taxon>
    </lineage>
</organism>
<evidence type="ECO:0000313" key="6">
    <source>
        <dbReference type="Proteomes" id="UP001211065"/>
    </source>
</evidence>
<dbReference type="PANTHER" id="PTHR11527">
    <property type="entry name" value="HEAT-SHOCK PROTEIN 20 FAMILY MEMBER"/>
    <property type="match status" value="1"/>
</dbReference>
<proteinExistence type="inferred from homology"/>
<dbReference type="InterPro" id="IPR031107">
    <property type="entry name" value="Small_HSP"/>
</dbReference>
<gene>
    <name evidence="5" type="ORF">HK099_000273</name>
</gene>
<comment type="caution">
    <text evidence="5">The sequence shown here is derived from an EMBL/GenBank/DDBJ whole genome shotgun (WGS) entry which is preliminary data.</text>
</comment>
<evidence type="ECO:0000256" key="3">
    <source>
        <dbReference type="RuleBase" id="RU003616"/>
    </source>
</evidence>
<keyword evidence="1" id="KW-0346">Stress response</keyword>
<keyword evidence="6" id="KW-1185">Reference proteome</keyword>
<dbReference type="SUPFAM" id="SSF49764">
    <property type="entry name" value="HSP20-like chaperones"/>
    <property type="match status" value="1"/>
</dbReference>
<reference evidence="5" key="1">
    <citation type="submission" date="2020-05" db="EMBL/GenBank/DDBJ databases">
        <title>Phylogenomic resolution of chytrid fungi.</title>
        <authorList>
            <person name="Stajich J.E."/>
            <person name="Amses K."/>
            <person name="Simmons R."/>
            <person name="Seto K."/>
            <person name="Myers J."/>
            <person name="Bonds A."/>
            <person name="Quandt C.A."/>
            <person name="Barry K."/>
            <person name="Liu P."/>
            <person name="Grigoriev I."/>
            <person name="Longcore J.E."/>
            <person name="James T.Y."/>
        </authorList>
    </citation>
    <scope>NUCLEOTIDE SEQUENCE</scope>
    <source>
        <strain evidence="5">JEL0476</strain>
    </source>
</reference>